<feature type="compositionally biased region" description="Basic and acidic residues" evidence="1">
    <location>
        <begin position="71"/>
        <end position="84"/>
    </location>
</feature>
<feature type="compositionally biased region" description="Basic and acidic residues" evidence="1">
    <location>
        <begin position="1"/>
        <end position="19"/>
    </location>
</feature>
<proteinExistence type="predicted"/>
<dbReference type="EMBL" id="OX451741">
    <property type="protein sequence ID" value="CAI8617758.1"/>
    <property type="molecule type" value="Genomic_DNA"/>
</dbReference>
<feature type="compositionally biased region" description="Acidic residues" evidence="1">
    <location>
        <begin position="35"/>
        <end position="55"/>
    </location>
</feature>
<dbReference type="GO" id="GO:0006364">
    <property type="term" value="P:rRNA processing"/>
    <property type="evidence" value="ECO:0007669"/>
    <property type="project" value="InterPro"/>
</dbReference>
<dbReference type="Proteomes" id="UP001157006">
    <property type="component" value="Chromosome 6"/>
</dbReference>
<keyword evidence="3" id="KW-1185">Reference proteome</keyword>
<evidence type="ECO:0000313" key="3">
    <source>
        <dbReference type="Proteomes" id="UP001157006"/>
    </source>
</evidence>
<dbReference type="InterPro" id="IPR039754">
    <property type="entry name" value="Esf1"/>
</dbReference>
<feature type="compositionally biased region" description="Basic residues" evidence="1">
    <location>
        <begin position="20"/>
        <end position="30"/>
    </location>
</feature>
<evidence type="ECO:0000256" key="1">
    <source>
        <dbReference type="SAM" id="MobiDB-lite"/>
    </source>
</evidence>
<dbReference type="PANTHER" id="PTHR12202:SF0">
    <property type="entry name" value="ESF1 HOMOLOG"/>
    <property type="match status" value="1"/>
</dbReference>
<accession>A0AAV1B8H2</accession>
<dbReference type="PANTHER" id="PTHR12202">
    <property type="entry name" value="ESF1 HOMOLOG"/>
    <property type="match status" value="1"/>
</dbReference>
<gene>
    <name evidence="2" type="ORF">VFH_VI091400</name>
</gene>
<sequence>MEKKDKKSKTVWEENLRKQLEKKRARRNKSKYSSDDDDDSDNTVQEATEEAEDFFMGEPDITKKKKKKKAESKNDKDQKLQDLDGVSKEELELLLADDKGTDTVHMRIHVLHLFTHLTLLLIPPDPQFKRSAVYVRQLAQKQQKGHMELPAEKEHTKLPKETKLPSGREKRRQ</sequence>
<feature type="region of interest" description="Disordered" evidence="1">
    <location>
        <begin position="142"/>
        <end position="173"/>
    </location>
</feature>
<dbReference type="GO" id="GO:0003723">
    <property type="term" value="F:RNA binding"/>
    <property type="evidence" value="ECO:0007669"/>
    <property type="project" value="TreeGrafter"/>
</dbReference>
<reference evidence="2 3" key="1">
    <citation type="submission" date="2023-01" db="EMBL/GenBank/DDBJ databases">
        <authorList>
            <person name="Kreplak J."/>
        </authorList>
    </citation>
    <scope>NUCLEOTIDE SEQUENCE [LARGE SCALE GENOMIC DNA]</scope>
</reference>
<protein>
    <submittedName>
        <fullName evidence="2">Uncharacterized protein</fullName>
    </submittedName>
</protein>
<feature type="compositionally biased region" description="Basic and acidic residues" evidence="1">
    <location>
        <begin position="145"/>
        <end position="173"/>
    </location>
</feature>
<name>A0AAV1B8H2_VICFA</name>
<dbReference type="AlphaFoldDB" id="A0AAV1B8H2"/>
<evidence type="ECO:0000313" key="2">
    <source>
        <dbReference type="EMBL" id="CAI8617758.1"/>
    </source>
</evidence>
<feature type="region of interest" description="Disordered" evidence="1">
    <location>
        <begin position="1"/>
        <end position="84"/>
    </location>
</feature>
<organism evidence="2 3">
    <name type="scientific">Vicia faba</name>
    <name type="common">Broad bean</name>
    <name type="synonym">Faba vulgaris</name>
    <dbReference type="NCBI Taxonomy" id="3906"/>
    <lineage>
        <taxon>Eukaryota</taxon>
        <taxon>Viridiplantae</taxon>
        <taxon>Streptophyta</taxon>
        <taxon>Embryophyta</taxon>
        <taxon>Tracheophyta</taxon>
        <taxon>Spermatophyta</taxon>
        <taxon>Magnoliopsida</taxon>
        <taxon>eudicotyledons</taxon>
        <taxon>Gunneridae</taxon>
        <taxon>Pentapetalae</taxon>
        <taxon>rosids</taxon>
        <taxon>fabids</taxon>
        <taxon>Fabales</taxon>
        <taxon>Fabaceae</taxon>
        <taxon>Papilionoideae</taxon>
        <taxon>50 kb inversion clade</taxon>
        <taxon>NPAAA clade</taxon>
        <taxon>Hologalegina</taxon>
        <taxon>IRL clade</taxon>
        <taxon>Fabeae</taxon>
        <taxon>Vicia</taxon>
    </lineage>
</organism>